<dbReference type="NCBIfam" id="NF041200">
    <property type="entry name" value="mob_BfmA_Nterm"/>
    <property type="match status" value="1"/>
</dbReference>
<reference evidence="1" key="1">
    <citation type="submission" date="2015-06" db="EMBL/GenBank/DDBJ databases">
        <authorList>
            <person name="Joergensen T."/>
        </authorList>
    </citation>
    <scope>NUCLEOTIDE SEQUENCE</scope>
    <source>
        <plasmid evidence="1">pRGFK0764</plasmid>
    </source>
</reference>
<accession>A0A0H5Q1C1</accession>
<evidence type="ECO:0008006" key="2">
    <source>
        <dbReference type="Google" id="ProtNLM"/>
    </source>
</evidence>
<dbReference type="InterPro" id="IPR048012">
    <property type="entry name" value="BfmA-like_N"/>
</dbReference>
<sequence length="201" mass="23221">MDKETTTSVTIDRKTFARLDRLAKSNNVSKKDFLSCALEYFEKYGINPVEHESPAKEMQKLIKRCDQVIAFIRKQEQDFLRPACEAMGSTSMRVTMSMDSILTEKKFSQYQKDNDLFMRDLASLAGIREQALDRTEKAVGQSRDMLLKNQQAIYARLDAVTQRQEKIFSYIASYIDAKGKAGLFDDIKALYKDEKNKREKI</sequence>
<evidence type="ECO:0000313" key="1">
    <source>
        <dbReference type="EMBL" id="CRY95766.1"/>
    </source>
</evidence>
<proteinExistence type="predicted"/>
<geneLocation type="plasmid" evidence="1">
    <name>pRGFK0764</name>
</geneLocation>
<organism evidence="1">
    <name type="scientific">uncultured prokaryote</name>
    <dbReference type="NCBI Taxonomy" id="198431"/>
    <lineage>
        <taxon>unclassified sequences</taxon>
        <taxon>environmental samples</taxon>
    </lineage>
</organism>
<reference evidence="1" key="2">
    <citation type="submission" date="2015-07" db="EMBL/GenBank/DDBJ databases">
        <title>Plasmids, circular viruses and viroids from rat gut.</title>
        <authorList>
            <person name="Jorgensen T.J."/>
            <person name="Hansen M.A."/>
            <person name="Xu Z."/>
            <person name="Tabak M.A."/>
            <person name="Sorensen S.J."/>
            <person name="Hansen L.H."/>
        </authorList>
    </citation>
    <scope>NUCLEOTIDE SEQUENCE</scope>
    <source>
        <plasmid evidence="1">pRGFK0764</plasmid>
    </source>
</reference>
<protein>
    <recommendedName>
        <fullName evidence="2">Clindamycin resistance transfer factor btgA</fullName>
    </recommendedName>
</protein>
<dbReference type="AlphaFoldDB" id="A0A0H5Q1C1"/>
<keyword evidence="1" id="KW-0614">Plasmid</keyword>
<dbReference type="EMBL" id="LN853373">
    <property type="protein sequence ID" value="CRY95766.1"/>
    <property type="molecule type" value="Genomic_DNA"/>
</dbReference>
<name>A0A0H5Q1C1_9ZZZZ</name>